<name>A0AAV5WSC8_9BILA</name>
<organism evidence="1 2">
    <name type="scientific">Pristionchus fissidentatus</name>
    <dbReference type="NCBI Taxonomy" id="1538716"/>
    <lineage>
        <taxon>Eukaryota</taxon>
        <taxon>Metazoa</taxon>
        <taxon>Ecdysozoa</taxon>
        <taxon>Nematoda</taxon>
        <taxon>Chromadorea</taxon>
        <taxon>Rhabditida</taxon>
        <taxon>Rhabditina</taxon>
        <taxon>Diplogasteromorpha</taxon>
        <taxon>Diplogasteroidea</taxon>
        <taxon>Neodiplogasteridae</taxon>
        <taxon>Pristionchus</taxon>
    </lineage>
</organism>
<feature type="non-terminal residue" evidence="1">
    <location>
        <position position="1"/>
    </location>
</feature>
<sequence length="212" mass="24785">VYVYVYVVKIREMLEKRNIELFGIKRLCNRTSEKGWKGVASDEVAIRSYHVDDRNYMATQFNGMKWNGVHYGHYGFRVLIHSEHRPINKMLRDIIFGTRYTVVVLRGILRMFSSQRESTFTAILQNIKMQFAEAQLEKFVKKMEIKDVHKKHGGVRTNTRGEKVCFVLFPSNDIASEAVKFLSKIAYKIKLDNTWRAEQGMITLPYLEALPV</sequence>
<dbReference type="Proteomes" id="UP001432322">
    <property type="component" value="Unassembled WGS sequence"/>
</dbReference>
<evidence type="ECO:0000313" key="1">
    <source>
        <dbReference type="EMBL" id="GMT34233.1"/>
    </source>
</evidence>
<proteinExistence type="predicted"/>
<accession>A0AAV5WSC8</accession>
<comment type="caution">
    <text evidence="1">The sequence shown here is derived from an EMBL/GenBank/DDBJ whole genome shotgun (WGS) entry which is preliminary data.</text>
</comment>
<keyword evidence="2" id="KW-1185">Reference proteome</keyword>
<protein>
    <submittedName>
        <fullName evidence="1">Uncharacterized protein</fullName>
    </submittedName>
</protein>
<gene>
    <name evidence="1" type="ORF">PFISCL1PPCAC_25530</name>
</gene>
<dbReference type="AlphaFoldDB" id="A0AAV5WSC8"/>
<evidence type="ECO:0000313" key="2">
    <source>
        <dbReference type="Proteomes" id="UP001432322"/>
    </source>
</evidence>
<reference evidence="1" key="1">
    <citation type="submission" date="2023-10" db="EMBL/GenBank/DDBJ databases">
        <title>Genome assembly of Pristionchus species.</title>
        <authorList>
            <person name="Yoshida K."/>
            <person name="Sommer R.J."/>
        </authorList>
    </citation>
    <scope>NUCLEOTIDE SEQUENCE</scope>
    <source>
        <strain evidence="1">RS5133</strain>
    </source>
</reference>
<dbReference type="EMBL" id="BTSY01000006">
    <property type="protein sequence ID" value="GMT34233.1"/>
    <property type="molecule type" value="Genomic_DNA"/>
</dbReference>